<keyword evidence="3" id="KW-1185">Reference proteome</keyword>
<feature type="region of interest" description="Disordered" evidence="1">
    <location>
        <begin position="1"/>
        <end position="21"/>
    </location>
</feature>
<accession>A0A392VDU8</accession>
<dbReference type="AlphaFoldDB" id="A0A392VDU8"/>
<evidence type="ECO:0000313" key="3">
    <source>
        <dbReference type="Proteomes" id="UP000265520"/>
    </source>
</evidence>
<evidence type="ECO:0000256" key="1">
    <source>
        <dbReference type="SAM" id="MobiDB-lite"/>
    </source>
</evidence>
<protein>
    <submittedName>
        <fullName evidence="2">Uncharacterized protein</fullName>
    </submittedName>
</protein>
<sequence>MNSAPKETAIQKDDDLPPEEG</sequence>
<proteinExistence type="predicted"/>
<name>A0A392VDU8_9FABA</name>
<comment type="caution">
    <text evidence="2">The sequence shown here is derived from an EMBL/GenBank/DDBJ whole genome shotgun (WGS) entry which is preliminary data.</text>
</comment>
<evidence type="ECO:0000313" key="2">
    <source>
        <dbReference type="EMBL" id="MCI84680.1"/>
    </source>
</evidence>
<dbReference type="Proteomes" id="UP000265520">
    <property type="component" value="Unassembled WGS sequence"/>
</dbReference>
<reference evidence="2 3" key="1">
    <citation type="journal article" date="2018" name="Front. Plant Sci.">
        <title>Red Clover (Trifolium pratense) and Zigzag Clover (T. medium) - A Picture of Genomic Similarities and Differences.</title>
        <authorList>
            <person name="Dluhosova J."/>
            <person name="Istvanek J."/>
            <person name="Nedelnik J."/>
            <person name="Repkova J."/>
        </authorList>
    </citation>
    <scope>NUCLEOTIDE SEQUENCE [LARGE SCALE GENOMIC DNA]</scope>
    <source>
        <strain evidence="3">cv. 10/8</strain>
        <tissue evidence="2">Leaf</tissue>
    </source>
</reference>
<organism evidence="2 3">
    <name type="scientific">Trifolium medium</name>
    <dbReference type="NCBI Taxonomy" id="97028"/>
    <lineage>
        <taxon>Eukaryota</taxon>
        <taxon>Viridiplantae</taxon>
        <taxon>Streptophyta</taxon>
        <taxon>Embryophyta</taxon>
        <taxon>Tracheophyta</taxon>
        <taxon>Spermatophyta</taxon>
        <taxon>Magnoliopsida</taxon>
        <taxon>eudicotyledons</taxon>
        <taxon>Gunneridae</taxon>
        <taxon>Pentapetalae</taxon>
        <taxon>rosids</taxon>
        <taxon>fabids</taxon>
        <taxon>Fabales</taxon>
        <taxon>Fabaceae</taxon>
        <taxon>Papilionoideae</taxon>
        <taxon>50 kb inversion clade</taxon>
        <taxon>NPAAA clade</taxon>
        <taxon>Hologalegina</taxon>
        <taxon>IRL clade</taxon>
        <taxon>Trifolieae</taxon>
        <taxon>Trifolium</taxon>
    </lineage>
</organism>
<dbReference type="EMBL" id="LXQA011096743">
    <property type="protein sequence ID" value="MCI84680.1"/>
    <property type="molecule type" value="Genomic_DNA"/>
</dbReference>
<feature type="non-terminal residue" evidence="2">
    <location>
        <position position="21"/>
    </location>
</feature>